<feature type="domain" description="Glycoside hydrolase 35 catalytic" evidence="6">
    <location>
        <begin position="2"/>
        <end position="312"/>
    </location>
</feature>
<evidence type="ECO:0000259" key="6">
    <source>
        <dbReference type="Pfam" id="PF01301"/>
    </source>
</evidence>
<dbReference type="OrthoDB" id="1657402at2759"/>
<dbReference type="Gene3D" id="3.20.20.80">
    <property type="entry name" value="Glycosidases"/>
    <property type="match status" value="1"/>
</dbReference>
<dbReference type="SUPFAM" id="SSF49785">
    <property type="entry name" value="Galactose-binding domain-like"/>
    <property type="match status" value="1"/>
</dbReference>
<dbReference type="EMBL" id="MVGC01000002">
    <property type="protein sequence ID" value="RJE27529.1"/>
    <property type="molecule type" value="Genomic_DNA"/>
</dbReference>
<name>A0A3A2ZWJ6_9EURO</name>
<dbReference type="InterPro" id="IPR001944">
    <property type="entry name" value="Glycoside_Hdrlase_35"/>
</dbReference>
<organism evidence="9 10">
    <name type="scientific">Aspergillus sclerotialis</name>
    <dbReference type="NCBI Taxonomy" id="2070753"/>
    <lineage>
        <taxon>Eukaryota</taxon>
        <taxon>Fungi</taxon>
        <taxon>Dikarya</taxon>
        <taxon>Ascomycota</taxon>
        <taxon>Pezizomycotina</taxon>
        <taxon>Eurotiomycetes</taxon>
        <taxon>Eurotiomycetidae</taxon>
        <taxon>Eurotiales</taxon>
        <taxon>Aspergillaceae</taxon>
        <taxon>Aspergillus</taxon>
        <taxon>Aspergillus subgen. Polypaecilum</taxon>
    </lineage>
</organism>
<evidence type="ECO:0000313" key="9">
    <source>
        <dbReference type="EMBL" id="RJE27529.1"/>
    </source>
</evidence>
<evidence type="ECO:0000313" key="10">
    <source>
        <dbReference type="Proteomes" id="UP000266188"/>
    </source>
</evidence>
<keyword evidence="10" id="KW-1185">Reference proteome</keyword>
<protein>
    <submittedName>
        <fullName evidence="9">Beta-galactosidase</fullName>
    </submittedName>
</protein>
<dbReference type="InterPro" id="IPR008979">
    <property type="entry name" value="Galactose-bd-like_sf"/>
</dbReference>
<evidence type="ECO:0000259" key="7">
    <source>
        <dbReference type="Pfam" id="PF21317"/>
    </source>
</evidence>
<dbReference type="InterPro" id="IPR017853">
    <property type="entry name" value="GH"/>
</dbReference>
<reference evidence="10" key="1">
    <citation type="submission" date="2017-02" db="EMBL/GenBank/DDBJ databases">
        <authorList>
            <person name="Tafer H."/>
            <person name="Lopandic K."/>
        </authorList>
    </citation>
    <scope>NUCLEOTIDE SEQUENCE [LARGE SCALE GENOMIC DNA]</scope>
    <source>
        <strain evidence="10">CBS 366.77</strain>
    </source>
</reference>
<dbReference type="Pfam" id="PF01301">
    <property type="entry name" value="Glyco_hydro_35"/>
    <property type="match status" value="1"/>
</dbReference>
<dbReference type="Gene3D" id="2.60.120.260">
    <property type="entry name" value="Galactose-binding domain-like"/>
    <property type="match status" value="2"/>
</dbReference>
<dbReference type="STRING" id="2070753.A0A3A2ZWJ6"/>
<feature type="domain" description="Beta-galactosidase 1-like first all-beta" evidence="7">
    <location>
        <begin position="356"/>
        <end position="468"/>
    </location>
</feature>
<dbReference type="InterPro" id="IPR048913">
    <property type="entry name" value="BetaGal_gal-bd"/>
</dbReference>
<keyword evidence="4" id="KW-0326">Glycosidase</keyword>
<comment type="similarity">
    <text evidence="2">Belongs to the glycosyl hydrolase 35 family.</text>
</comment>
<evidence type="ECO:0000259" key="8">
    <source>
        <dbReference type="Pfam" id="PF21467"/>
    </source>
</evidence>
<feature type="active site" description="Proton donor" evidence="5">
    <location>
        <position position="138"/>
    </location>
</feature>
<evidence type="ECO:0000256" key="4">
    <source>
        <dbReference type="ARBA" id="ARBA00023295"/>
    </source>
</evidence>
<dbReference type="SUPFAM" id="SSF51445">
    <property type="entry name" value="(Trans)glycosidases"/>
    <property type="match status" value="1"/>
</dbReference>
<dbReference type="PIRSF" id="PIRSF006336">
    <property type="entry name" value="B-gal"/>
    <property type="match status" value="1"/>
</dbReference>
<feature type="active site" description="Nucleophile" evidence="5">
    <location>
        <position position="216"/>
    </location>
</feature>
<dbReference type="Pfam" id="PF21317">
    <property type="entry name" value="BetaGal_ABD_1"/>
    <property type="match status" value="1"/>
</dbReference>
<dbReference type="InterPro" id="IPR026283">
    <property type="entry name" value="B-gal_1-like"/>
</dbReference>
<gene>
    <name evidence="9" type="ORF">PHISCL_00115</name>
</gene>
<keyword evidence="3" id="KW-0378">Hydrolase</keyword>
<comment type="function">
    <text evidence="1">Cleaves beta-linked terminal galactosyl residues from gangliosides, glycoproteins, and glycosaminoglycans.</text>
</comment>
<dbReference type="Proteomes" id="UP000266188">
    <property type="component" value="Unassembled WGS sequence"/>
</dbReference>
<dbReference type="FunFam" id="2.60.120.260:FF:000049">
    <property type="entry name" value="Beta-galactosidase"/>
    <property type="match status" value="1"/>
</dbReference>
<accession>A0A3A2ZWJ6</accession>
<proteinExistence type="inferred from homology"/>
<comment type="caution">
    <text evidence="9">The sequence shown here is derived from an EMBL/GenBank/DDBJ whole genome shotgun (WGS) entry which is preliminary data.</text>
</comment>
<evidence type="ECO:0000256" key="5">
    <source>
        <dbReference type="PIRSR" id="PIRSR006336-1"/>
    </source>
</evidence>
<sequence>MGGQMDPQRIPHQLWRDRLSKARAMGLNTILPYIYWDQLEPKQGQWNNEGNNDIARYFRIAEEEGLNIVLRPGPYICGEHEWGGFPAWLNSVPGMKVRTDNGPFLEASRNYLNRLGEDIKDLLASNGGNVIMSQVENEYGSYGSNHKYIAALRDMMFEAFPGIPLYTNDGGTKEMLEGGQIPGALAITDGDPKTGFAAQDKYVTEPSSMGPHMDGEYYITWMDQWSSANKHSSNSGDSAAIKKNQDDITWILKNNGSFAIYMFHGGTNWGFQNGADWSNKLDPITTSYDYGAPLDESGRKTDIYDALRETLREWQGEEGLPPVVKQDPAIEIPAFEVKPSVGLFDTLPDPANKTFPVNMEELGQGYGFILYRHVANEDVSGKVQPGDAPRDRVIVYVNGKRQGVIDSTYETPRTVNIDLKKDDVLDLLVENLGRVNYGPRIPDQRKGIVGNVTVGDNTLQNWEMYPLPLEDISIAKRHGEAPEPSTGSAPIFYTGSFEVQKPGDTFIELPGWVKGQLWVNGINLGRYWTIGPQQTLYLPGVYMKERNEVIILALEPTGKEEKRKE</sequence>
<feature type="domain" description="Beta-galactosidase galactose-binding" evidence="8">
    <location>
        <begin position="490"/>
        <end position="546"/>
    </location>
</feature>
<dbReference type="Pfam" id="PF21467">
    <property type="entry name" value="BetaGal_gal-bd"/>
    <property type="match status" value="1"/>
</dbReference>
<dbReference type="InterPro" id="IPR048912">
    <property type="entry name" value="BetaGal1-like_ABD1"/>
</dbReference>
<dbReference type="InterPro" id="IPR031330">
    <property type="entry name" value="Gly_Hdrlase_35_cat"/>
</dbReference>
<evidence type="ECO:0000256" key="1">
    <source>
        <dbReference type="ARBA" id="ARBA00002691"/>
    </source>
</evidence>
<dbReference type="GO" id="GO:0004565">
    <property type="term" value="F:beta-galactosidase activity"/>
    <property type="evidence" value="ECO:0007669"/>
    <property type="project" value="InterPro"/>
</dbReference>
<dbReference type="PRINTS" id="PR00742">
    <property type="entry name" value="GLHYDRLASE35"/>
</dbReference>
<evidence type="ECO:0000256" key="3">
    <source>
        <dbReference type="ARBA" id="ARBA00022801"/>
    </source>
</evidence>
<dbReference type="PANTHER" id="PTHR23421">
    <property type="entry name" value="BETA-GALACTOSIDASE RELATED"/>
    <property type="match status" value="1"/>
</dbReference>
<dbReference type="GO" id="GO:0005975">
    <property type="term" value="P:carbohydrate metabolic process"/>
    <property type="evidence" value="ECO:0007669"/>
    <property type="project" value="InterPro"/>
</dbReference>
<evidence type="ECO:0000256" key="2">
    <source>
        <dbReference type="ARBA" id="ARBA00009809"/>
    </source>
</evidence>
<dbReference type="AlphaFoldDB" id="A0A3A2ZWJ6"/>